<evidence type="ECO:0000256" key="1">
    <source>
        <dbReference type="SAM" id="MobiDB-lite"/>
    </source>
</evidence>
<reference evidence="2" key="1">
    <citation type="submission" date="2022-12" db="EMBL/GenBank/DDBJ databases">
        <authorList>
            <person name="Brejova B."/>
        </authorList>
    </citation>
    <scope>NUCLEOTIDE SEQUENCE</scope>
</reference>
<comment type="caution">
    <text evidence="2">The sequence shown here is derived from an EMBL/GenBank/DDBJ whole genome shotgun (WGS) entry which is preliminary data.</text>
</comment>
<sequence length="167" mass="19280">MPPKKKVVATTYILKFKSNKITYILPIEESELTLSNLKFKLLAAINESGGLQNDDDEQEQGHESSGMPKSEFEEENIVVPKSEFEDPELELDDVDDMKIEDNSIIKSKIKINDLKLAIPRDIIQPYNNEWIEIKNDDQLSEVNFKDYLIFAFTTEDKFNIIEAAYDE</sequence>
<evidence type="ECO:0000313" key="2">
    <source>
        <dbReference type="EMBL" id="CAI5760562.1"/>
    </source>
</evidence>
<name>A0A9W4U0N7_9ASCO</name>
<gene>
    <name evidence="2" type="ORF">CANVERA_P5071</name>
</gene>
<evidence type="ECO:0000313" key="3">
    <source>
        <dbReference type="Proteomes" id="UP001152885"/>
    </source>
</evidence>
<dbReference type="AlphaFoldDB" id="A0A9W4U0N7"/>
<accession>A0A9W4U0N7</accession>
<organism evidence="2 3">
    <name type="scientific">Candida verbasci</name>
    <dbReference type="NCBI Taxonomy" id="1227364"/>
    <lineage>
        <taxon>Eukaryota</taxon>
        <taxon>Fungi</taxon>
        <taxon>Dikarya</taxon>
        <taxon>Ascomycota</taxon>
        <taxon>Saccharomycotina</taxon>
        <taxon>Pichiomycetes</taxon>
        <taxon>Debaryomycetaceae</taxon>
        <taxon>Candida/Lodderomyces clade</taxon>
        <taxon>Candida</taxon>
    </lineage>
</organism>
<dbReference type="Proteomes" id="UP001152885">
    <property type="component" value="Unassembled WGS sequence"/>
</dbReference>
<protein>
    <submittedName>
        <fullName evidence="2">Uncharacterized protein</fullName>
    </submittedName>
</protein>
<proteinExistence type="predicted"/>
<keyword evidence="3" id="KW-1185">Reference proteome</keyword>
<dbReference type="EMBL" id="CANTUO010000007">
    <property type="protein sequence ID" value="CAI5760562.1"/>
    <property type="molecule type" value="Genomic_DNA"/>
</dbReference>
<feature type="region of interest" description="Disordered" evidence="1">
    <location>
        <begin position="50"/>
        <end position="79"/>
    </location>
</feature>
<dbReference type="OrthoDB" id="4079690at2759"/>